<keyword evidence="7" id="KW-0539">Nucleus</keyword>
<dbReference type="GO" id="GO:0045943">
    <property type="term" value="P:positive regulation of transcription by RNA polymerase I"/>
    <property type="evidence" value="ECO:0007669"/>
    <property type="project" value="InterPro"/>
</dbReference>
<evidence type="ECO:0000313" key="8">
    <source>
        <dbReference type="EMBL" id="VDO08106.1"/>
    </source>
</evidence>
<name>A0A0R3TSA2_RODNA</name>
<dbReference type="AlphaFoldDB" id="A0A0R3TSA2"/>
<dbReference type="PANTHER" id="PTHR44215">
    <property type="entry name" value="WD REPEAT-CONTAINING PROTEIN 75"/>
    <property type="match status" value="1"/>
</dbReference>
<keyword evidence="9" id="KW-1185">Reference proteome</keyword>
<keyword evidence="3" id="KW-0698">rRNA processing</keyword>
<dbReference type="GO" id="GO:0003723">
    <property type="term" value="F:RNA binding"/>
    <property type="evidence" value="ECO:0007669"/>
    <property type="project" value="InterPro"/>
</dbReference>
<dbReference type="InterPro" id="IPR015943">
    <property type="entry name" value="WD40/YVTN_repeat-like_dom_sf"/>
</dbReference>
<keyword evidence="4" id="KW-0853">WD repeat</keyword>
<evidence type="ECO:0000256" key="4">
    <source>
        <dbReference type="ARBA" id="ARBA00022574"/>
    </source>
</evidence>
<dbReference type="WBParaSite" id="HNAJ_0001051301-mRNA-1">
    <property type="protein sequence ID" value="HNAJ_0001051301-mRNA-1"/>
    <property type="gene ID" value="HNAJ_0001051301"/>
</dbReference>
<keyword evidence="5" id="KW-0677">Repeat</keyword>
<protein>
    <submittedName>
        <fullName evidence="10">WD_REPEATS_REGION domain-containing protein</fullName>
    </submittedName>
</protein>
<dbReference type="EMBL" id="UZAE01013084">
    <property type="protein sequence ID" value="VDO08106.1"/>
    <property type="molecule type" value="Genomic_DNA"/>
</dbReference>
<keyword evidence="6" id="KW-0804">Transcription</keyword>
<dbReference type="SUPFAM" id="SSF50978">
    <property type="entry name" value="WD40 repeat-like"/>
    <property type="match status" value="1"/>
</dbReference>
<sequence length="914" mass="102421">MAAGGVHMLRFTRKSASISRVSPVFIKQNNLLIYASDKIIYAHDILTGKDVYKISSHGDVITKLWIEDNKLFSCGLDTKIIVSDIQTGRCLSRHSLKYPIACLVNNSSTYVATLEGKDKNFITVFKSSFDQGNVIFPNFESITAYDVNNHFVAAITNTKLYLHWFKYNDYTCYTLPIGEKSQLNRLKRLTCVACHPTEPIVATGNAKGEIMMWWNLVRISSHSHERVEEDDSDVEDSLTDTVGDKEDIGNYHAMKHIPNDDFRLLHPKRVKRSVMHWHCFSMTALTFTREGKHLYSGGLEGVLVKWDLTDSFGEVKNRRFLSMLNSPVQSICAPSGVAGDCVVVCLERNSFFVMNGAMQILYKHTSLDQTPSRWRWAAKKVSNSTIALALASPEKIDGDNISNSASSFPILLPGALGCLQIVNAVNAKIINTMEMNQRNYVLCDNVPVPLISEALLVDSWSDGQWLVTYSQLQLPKMNAKRQYLAGCQLDNQAQIVWWRRNSTTTGFTYEAIYGESIAYLKSQATDLKFTCHPESQHCFQTLLILRDQRVITWQYNPASEVQQNQRPWRKVGCFSLDPNLIFYSMLDDSSKEKAVLSSALPNPKVAILKAKVELEEKTVLHRSREEAIDALKEEGPKSILICASRLTLRTFAWIRWISGNMTMEDMLPLHNLDLSTWFKLPKEKDVEKRIIQLAVIDRTASICVALIRPLKRETAFGGLSIIHISPIDGSLSYKSGIFNIKPTGALAVHPSRPIIAVGLMNGSCAIYDESLQSLATFIQTPPLPFCDRQRSVAKKEKNTPFSLPNALVFLPATQSTSVPPLAVIFTTLRGRESGRKDLAVFGLPADASVAEAPKKGQAEKISAPSEQLSSGLLAKVARIDEEEGETGMDQLLLPVHRRKRRLDADDELLRTLRQ</sequence>
<evidence type="ECO:0000256" key="6">
    <source>
        <dbReference type="ARBA" id="ARBA00023163"/>
    </source>
</evidence>
<dbReference type="InterPro" id="IPR053826">
    <property type="entry name" value="WDR75"/>
</dbReference>
<dbReference type="Proteomes" id="UP000278807">
    <property type="component" value="Unassembled WGS sequence"/>
</dbReference>
<comment type="subcellular location">
    <subcellularLocation>
        <location evidence="1">Nucleus</location>
        <location evidence="1">Nucleolus</location>
    </subcellularLocation>
</comment>
<evidence type="ECO:0000256" key="1">
    <source>
        <dbReference type="ARBA" id="ARBA00004604"/>
    </source>
</evidence>
<dbReference type="GO" id="GO:2000234">
    <property type="term" value="P:positive regulation of rRNA processing"/>
    <property type="evidence" value="ECO:0007669"/>
    <property type="project" value="TreeGrafter"/>
</dbReference>
<dbReference type="PANTHER" id="PTHR44215:SF1">
    <property type="entry name" value="WD REPEAT-CONTAINING PROTEIN 75"/>
    <property type="match status" value="1"/>
</dbReference>
<proteinExistence type="predicted"/>
<dbReference type="InterPro" id="IPR001680">
    <property type="entry name" value="WD40_rpt"/>
</dbReference>
<evidence type="ECO:0000256" key="2">
    <source>
        <dbReference type="ARBA" id="ARBA00022517"/>
    </source>
</evidence>
<evidence type="ECO:0000313" key="9">
    <source>
        <dbReference type="Proteomes" id="UP000278807"/>
    </source>
</evidence>
<dbReference type="InterPro" id="IPR036322">
    <property type="entry name" value="WD40_repeat_dom_sf"/>
</dbReference>
<evidence type="ECO:0000256" key="7">
    <source>
        <dbReference type="ARBA" id="ARBA00023242"/>
    </source>
</evidence>
<dbReference type="GO" id="GO:0032040">
    <property type="term" value="C:small-subunit processome"/>
    <property type="evidence" value="ECO:0007669"/>
    <property type="project" value="InterPro"/>
</dbReference>
<gene>
    <name evidence="8" type="ORF">HNAJ_LOCUS10508</name>
</gene>
<dbReference type="GO" id="GO:0006364">
    <property type="term" value="P:rRNA processing"/>
    <property type="evidence" value="ECO:0007669"/>
    <property type="project" value="UniProtKB-KW"/>
</dbReference>
<dbReference type="STRING" id="102285.A0A0R3TSA2"/>
<accession>A0A0R3TSA2</accession>
<dbReference type="SMART" id="SM00320">
    <property type="entry name" value="WD40"/>
    <property type="match status" value="4"/>
</dbReference>
<evidence type="ECO:0000313" key="10">
    <source>
        <dbReference type="WBParaSite" id="HNAJ_0001051301-mRNA-1"/>
    </source>
</evidence>
<evidence type="ECO:0000256" key="3">
    <source>
        <dbReference type="ARBA" id="ARBA00022552"/>
    </source>
</evidence>
<dbReference type="OrthoDB" id="4096at2759"/>
<keyword evidence="2" id="KW-0690">Ribosome biogenesis</keyword>
<reference evidence="10" key="1">
    <citation type="submission" date="2017-02" db="UniProtKB">
        <authorList>
            <consortium name="WormBaseParasite"/>
        </authorList>
    </citation>
    <scope>IDENTIFICATION</scope>
</reference>
<reference evidence="8 9" key="2">
    <citation type="submission" date="2018-11" db="EMBL/GenBank/DDBJ databases">
        <authorList>
            <consortium name="Pathogen Informatics"/>
        </authorList>
    </citation>
    <scope>NUCLEOTIDE SEQUENCE [LARGE SCALE GENOMIC DNA]</scope>
</reference>
<organism evidence="10">
    <name type="scientific">Rodentolepis nana</name>
    <name type="common">Dwarf tapeworm</name>
    <name type="synonym">Hymenolepis nana</name>
    <dbReference type="NCBI Taxonomy" id="102285"/>
    <lineage>
        <taxon>Eukaryota</taxon>
        <taxon>Metazoa</taxon>
        <taxon>Spiralia</taxon>
        <taxon>Lophotrochozoa</taxon>
        <taxon>Platyhelminthes</taxon>
        <taxon>Cestoda</taxon>
        <taxon>Eucestoda</taxon>
        <taxon>Cyclophyllidea</taxon>
        <taxon>Hymenolepididae</taxon>
        <taxon>Rodentolepis</taxon>
    </lineage>
</organism>
<evidence type="ECO:0000256" key="5">
    <source>
        <dbReference type="ARBA" id="ARBA00022737"/>
    </source>
</evidence>
<dbReference type="Gene3D" id="2.130.10.10">
    <property type="entry name" value="YVTN repeat-like/Quinoprotein amine dehydrogenase"/>
    <property type="match status" value="2"/>
</dbReference>